<feature type="transmembrane region" description="Helical" evidence="1">
    <location>
        <begin position="222"/>
        <end position="241"/>
    </location>
</feature>
<dbReference type="Proteomes" id="UP001152747">
    <property type="component" value="Unassembled WGS sequence"/>
</dbReference>
<proteinExistence type="predicted"/>
<evidence type="ECO:0000313" key="2">
    <source>
        <dbReference type="EMBL" id="CAI5452957.1"/>
    </source>
</evidence>
<keyword evidence="1" id="KW-0812">Transmembrane</keyword>
<gene>
    <name evidence="2" type="ORF">CAMP_LOCUS15594</name>
</gene>
<keyword evidence="3" id="KW-1185">Reference proteome</keyword>
<keyword evidence="1" id="KW-0472">Membrane</keyword>
<feature type="transmembrane region" description="Helical" evidence="1">
    <location>
        <begin position="59"/>
        <end position="86"/>
    </location>
</feature>
<feature type="transmembrane region" description="Helical" evidence="1">
    <location>
        <begin position="149"/>
        <end position="171"/>
    </location>
</feature>
<feature type="transmembrane region" description="Helical" evidence="1">
    <location>
        <begin position="177"/>
        <end position="201"/>
    </location>
</feature>
<sequence>MAVKVGNVSQEVEKNEDVVAEIKQPQIVITFKQIVLCIMIIHTGLYAGLIFQVGFGWNLLALTIIQLACTIAVYFNCWEIMLGYLIKHAYYQIRVFLEFAPVKNWFLEMSPFEMTVKVGNFSQTIEKNGDAVADSETKDPEIVVTFKEIILFIMSLHAGIYVGTLICYGFNWNLLQWTFIQITCTLAFYINFWELMLLYLIKQGYYQILFLIAFHEKKRSNELVTFIAVAAELLFIIYFSISAQQTWVAYKFRRQERNKKKIEKEIESKVLNVV</sequence>
<evidence type="ECO:0000256" key="1">
    <source>
        <dbReference type="SAM" id="Phobius"/>
    </source>
</evidence>
<dbReference type="AlphaFoldDB" id="A0A9P1IXC9"/>
<organism evidence="2 3">
    <name type="scientific">Caenorhabditis angaria</name>
    <dbReference type="NCBI Taxonomy" id="860376"/>
    <lineage>
        <taxon>Eukaryota</taxon>
        <taxon>Metazoa</taxon>
        <taxon>Ecdysozoa</taxon>
        <taxon>Nematoda</taxon>
        <taxon>Chromadorea</taxon>
        <taxon>Rhabditida</taxon>
        <taxon>Rhabditina</taxon>
        <taxon>Rhabditomorpha</taxon>
        <taxon>Rhabditoidea</taxon>
        <taxon>Rhabditidae</taxon>
        <taxon>Peloderinae</taxon>
        <taxon>Caenorhabditis</taxon>
    </lineage>
</organism>
<name>A0A9P1IXC9_9PELO</name>
<protein>
    <submittedName>
        <fullName evidence="2">Uncharacterized protein</fullName>
    </submittedName>
</protein>
<accession>A0A9P1IXC9</accession>
<feature type="transmembrane region" description="Helical" evidence="1">
    <location>
        <begin position="34"/>
        <end position="53"/>
    </location>
</feature>
<comment type="caution">
    <text evidence="2">The sequence shown here is derived from an EMBL/GenBank/DDBJ whole genome shotgun (WGS) entry which is preliminary data.</text>
</comment>
<dbReference type="EMBL" id="CANHGI010000005">
    <property type="protein sequence ID" value="CAI5452957.1"/>
    <property type="molecule type" value="Genomic_DNA"/>
</dbReference>
<evidence type="ECO:0000313" key="3">
    <source>
        <dbReference type="Proteomes" id="UP001152747"/>
    </source>
</evidence>
<keyword evidence="1" id="KW-1133">Transmembrane helix</keyword>
<reference evidence="2" key="1">
    <citation type="submission" date="2022-11" db="EMBL/GenBank/DDBJ databases">
        <authorList>
            <person name="Kikuchi T."/>
        </authorList>
    </citation>
    <scope>NUCLEOTIDE SEQUENCE</scope>
    <source>
        <strain evidence="2">PS1010</strain>
    </source>
</reference>